<dbReference type="GO" id="GO:0005886">
    <property type="term" value="C:plasma membrane"/>
    <property type="evidence" value="ECO:0007669"/>
    <property type="project" value="UniProtKB-SubCell"/>
</dbReference>
<evidence type="ECO:0000256" key="5">
    <source>
        <dbReference type="ARBA" id="ARBA00022553"/>
    </source>
</evidence>
<dbReference type="AlphaFoldDB" id="A0A5M8FNQ8"/>
<keyword evidence="11" id="KW-0472">Membrane</keyword>
<feature type="domain" description="Histidine kinase" evidence="12">
    <location>
        <begin position="205"/>
        <end position="440"/>
    </location>
</feature>
<dbReference type="GO" id="GO:0005524">
    <property type="term" value="F:ATP binding"/>
    <property type="evidence" value="ECO:0007669"/>
    <property type="project" value="UniProtKB-KW"/>
</dbReference>
<evidence type="ECO:0000256" key="10">
    <source>
        <dbReference type="SAM" id="MobiDB-lite"/>
    </source>
</evidence>
<dbReference type="InterPro" id="IPR005467">
    <property type="entry name" value="His_kinase_dom"/>
</dbReference>
<feature type="transmembrane region" description="Helical" evidence="11">
    <location>
        <begin position="119"/>
        <end position="140"/>
    </location>
</feature>
<reference evidence="13 14" key="1">
    <citation type="submission" date="2019-09" db="EMBL/GenBank/DDBJ databases">
        <title>Whole-genome sequence of the purple sulfur bacterium Thiohalocapsa marina DSM 19078.</title>
        <authorList>
            <person name="Kyndt J.A."/>
            <person name="Meyer T.E."/>
        </authorList>
    </citation>
    <scope>NUCLEOTIDE SEQUENCE [LARGE SCALE GENOMIC DNA]</scope>
    <source>
        <strain evidence="13 14">DSM 19078</strain>
    </source>
</reference>
<dbReference type="EC" id="2.7.13.3" evidence="3"/>
<feature type="transmembrane region" description="Helical" evidence="11">
    <location>
        <begin position="152"/>
        <end position="172"/>
    </location>
</feature>
<dbReference type="InterPro" id="IPR003661">
    <property type="entry name" value="HisK_dim/P_dom"/>
</dbReference>
<evidence type="ECO:0000256" key="1">
    <source>
        <dbReference type="ARBA" id="ARBA00000085"/>
    </source>
</evidence>
<dbReference type="InterPro" id="IPR036890">
    <property type="entry name" value="HATPase_C_sf"/>
</dbReference>
<feature type="compositionally biased region" description="Low complexity" evidence="10">
    <location>
        <begin position="269"/>
        <end position="292"/>
    </location>
</feature>
<comment type="catalytic activity">
    <reaction evidence="1">
        <text>ATP + protein L-histidine = ADP + protein N-phospho-L-histidine.</text>
        <dbReference type="EC" id="2.7.13.3"/>
    </reaction>
</comment>
<name>A0A5M8FNQ8_9GAMM</name>
<dbReference type="OrthoDB" id="9785252at2"/>
<dbReference type="PANTHER" id="PTHR44936:SF10">
    <property type="entry name" value="SENSOR PROTEIN RSTB"/>
    <property type="match status" value="1"/>
</dbReference>
<dbReference type="SUPFAM" id="SSF55874">
    <property type="entry name" value="ATPase domain of HSP90 chaperone/DNA topoisomerase II/histidine kinase"/>
    <property type="match status" value="1"/>
</dbReference>
<dbReference type="CDD" id="cd00075">
    <property type="entry name" value="HATPase"/>
    <property type="match status" value="1"/>
</dbReference>
<dbReference type="InterPro" id="IPR050980">
    <property type="entry name" value="2C_sensor_his_kinase"/>
</dbReference>
<keyword evidence="11" id="KW-0812">Transmembrane</keyword>
<dbReference type="Proteomes" id="UP000322981">
    <property type="component" value="Unassembled WGS sequence"/>
</dbReference>
<keyword evidence="8 13" id="KW-0418">Kinase</keyword>
<dbReference type="PANTHER" id="PTHR44936">
    <property type="entry name" value="SENSOR PROTEIN CREC"/>
    <property type="match status" value="1"/>
</dbReference>
<evidence type="ECO:0000313" key="13">
    <source>
        <dbReference type="EMBL" id="KAA6184045.1"/>
    </source>
</evidence>
<keyword evidence="6" id="KW-0808">Transferase</keyword>
<evidence type="ECO:0000259" key="12">
    <source>
        <dbReference type="PROSITE" id="PS50109"/>
    </source>
</evidence>
<accession>A0A5M8FNQ8</accession>
<feature type="region of interest" description="Disordered" evidence="10">
    <location>
        <begin position="442"/>
        <end position="466"/>
    </location>
</feature>
<feature type="compositionally biased region" description="Low complexity" evidence="10">
    <location>
        <begin position="442"/>
        <end position="455"/>
    </location>
</feature>
<keyword evidence="11" id="KW-1133">Transmembrane helix</keyword>
<dbReference type="InterPro" id="IPR004358">
    <property type="entry name" value="Sig_transdc_His_kin-like_C"/>
</dbReference>
<dbReference type="PROSITE" id="PS50109">
    <property type="entry name" value="HIS_KIN"/>
    <property type="match status" value="1"/>
</dbReference>
<feature type="region of interest" description="Disordered" evidence="10">
    <location>
        <begin position="259"/>
        <end position="295"/>
    </location>
</feature>
<feature type="transmembrane region" description="Helical" evidence="11">
    <location>
        <begin position="67"/>
        <end position="89"/>
    </location>
</feature>
<evidence type="ECO:0000256" key="11">
    <source>
        <dbReference type="SAM" id="Phobius"/>
    </source>
</evidence>
<feature type="transmembrane region" description="Helical" evidence="11">
    <location>
        <begin position="95"/>
        <end position="112"/>
    </location>
</feature>
<feature type="transmembrane region" description="Helical" evidence="11">
    <location>
        <begin position="9"/>
        <end position="28"/>
    </location>
</feature>
<dbReference type="InterPro" id="IPR036097">
    <property type="entry name" value="HisK_dim/P_sf"/>
</dbReference>
<dbReference type="InterPro" id="IPR003594">
    <property type="entry name" value="HATPase_dom"/>
</dbReference>
<feature type="transmembrane region" description="Helical" evidence="11">
    <location>
        <begin position="34"/>
        <end position="55"/>
    </location>
</feature>
<evidence type="ECO:0000256" key="8">
    <source>
        <dbReference type="ARBA" id="ARBA00022777"/>
    </source>
</evidence>
<dbReference type="PRINTS" id="PR00344">
    <property type="entry name" value="BCTRLSENSOR"/>
</dbReference>
<dbReference type="Gene3D" id="3.30.565.10">
    <property type="entry name" value="Histidine kinase-like ATPase, C-terminal domain"/>
    <property type="match status" value="1"/>
</dbReference>
<organism evidence="13 14">
    <name type="scientific">Thiohalocapsa marina</name>
    <dbReference type="NCBI Taxonomy" id="424902"/>
    <lineage>
        <taxon>Bacteria</taxon>
        <taxon>Pseudomonadati</taxon>
        <taxon>Pseudomonadota</taxon>
        <taxon>Gammaproteobacteria</taxon>
        <taxon>Chromatiales</taxon>
        <taxon>Chromatiaceae</taxon>
        <taxon>Thiohalocapsa</taxon>
    </lineage>
</organism>
<keyword evidence="7" id="KW-0547">Nucleotide-binding</keyword>
<keyword evidence="9" id="KW-0067">ATP-binding</keyword>
<dbReference type="SUPFAM" id="SSF47384">
    <property type="entry name" value="Homodimeric domain of signal transducing histidine kinase"/>
    <property type="match status" value="1"/>
</dbReference>
<keyword evidence="14" id="KW-1185">Reference proteome</keyword>
<keyword evidence="4" id="KW-1003">Cell membrane</keyword>
<evidence type="ECO:0000256" key="2">
    <source>
        <dbReference type="ARBA" id="ARBA00004651"/>
    </source>
</evidence>
<evidence type="ECO:0000256" key="3">
    <source>
        <dbReference type="ARBA" id="ARBA00012438"/>
    </source>
</evidence>
<dbReference type="EMBL" id="VWXX01000025">
    <property type="protein sequence ID" value="KAA6184045.1"/>
    <property type="molecule type" value="Genomic_DNA"/>
</dbReference>
<dbReference type="CDD" id="cd00082">
    <property type="entry name" value="HisKA"/>
    <property type="match status" value="1"/>
</dbReference>
<gene>
    <name evidence="13" type="ORF">F2Q65_13920</name>
</gene>
<comment type="caution">
    <text evidence="13">The sequence shown here is derived from an EMBL/GenBank/DDBJ whole genome shotgun (WGS) entry which is preliminary data.</text>
</comment>
<protein>
    <recommendedName>
        <fullName evidence="3">histidine kinase</fullName>
        <ecNumber evidence="3">2.7.13.3</ecNumber>
    </recommendedName>
</protein>
<keyword evidence="5" id="KW-0597">Phosphoprotein</keyword>
<evidence type="ECO:0000256" key="9">
    <source>
        <dbReference type="ARBA" id="ARBA00022840"/>
    </source>
</evidence>
<dbReference type="Pfam" id="PF02518">
    <property type="entry name" value="HATPase_c"/>
    <property type="match status" value="1"/>
</dbReference>
<sequence>MVHESLLQLRWLSVAAMALAAVASPFLLGPSWLMAALLSYAGAVGLLNLSLAQLARLRTQRGQADRPWFLSPPAQLGLDLLAWGGYLFLTGGATNPLISLFLPLVAIGALVLSPRQAWMLAAAAVLLYSVLWSVHVPLHVADFERAGTLHLLGMWLVFALSAVLVVGVILHLSDGIRRRDRALADAREQAIRDDWLIALGSQAASAAHALGTPLASLNILADDLLDDARLAPALAADVQAMKTELQRCRETLRDLTARADPTDNLGDNLSAGLGADSGAAPDAGPRADGAAPDRPPAPWLRSLVLDWRNRYPGKAVAFEWAIDPALESPAPLLLRADSVLERALANLLDNAVRAGASRIRITAVRQNGMLAVQIADNGSGMSPAALRAFARRRPQDSAAGLGVGLLLGRIAIERRGGSLTFARPDSGTGTVARLRLPLSESDSASGSLSEAASRSTTTLAVATHER</sequence>
<comment type="subcellular location">
    <subcellularLocation>
        <location evidence="2">Cell membrane</location>
        <topology evidence="2">Multi-pass membrane protein</topology>
    </subcellularLocation>
</comment>
<dbReference type="Gene3D" id="1.10.287.130">
    <property type="match status" value="1"/>
</dbReference>
<proteinExistence type="predicted"/>
<evidence type="ECO:0000256" key="4">
    <source>
        <dbReference type="ARBA" id="ARBA00022475"/>
    </source>
</evidence>
<evidence type="ECO:0000256" key="6">
    <source>
        <dbReference type="ARBA" id="ARBA00022679"/>
    </source>
</evidence>
<dbReference type="GO" id="GO:0000155">
    <property type="term" value="F:phosphorelay sensor kinase activity"/>
    <property type="evidence" value="ECO:0007669"/>
    <property type="project" value="InterPro"/>
</dbReference>
<evidence type="ECO:0000256" key="7">
    <source>
        <dbReference type="ARBA" id="ARBA00022741"/>
    </source>
</evidence>
<evidence type="ECO:0000313" key="14">
    <source>
        <dbReference type="Proteomes" id="UP000322981"/>
    </source>
</evidence>
<dbReference type="SMART" id="SM00387">
    <property type="entry name" value="HATPase_c"/>
    <property type="match status" value="1"/>
</dbReference>